<evidence type="ECO:0000313" key="3">
    <source>
        <dbReference type="EMBL" id="KJE94750.1"/>
    </source>
</evidence>
<dbReference type="Proteomes" id="UP000008743">
    <property type="component" value="Unassembled WGS sequence"/>
</dbReference>
<dbReference type="eggNOG" id="ENOG502S3NA">
    <property type="taxonomic scope" value="Eukaryota"/>
</dbReference>
<gene>
    <name evidence="3" type="ORF">CAOG_005339</name>
</gene>
<feature type="compositionally biased region" description="Basic and acidic residues" evidence="1">
    <location>
        <begin position="35"/>
        <end position="51"/>
    </location>
</feature>
<dbReference type="AlphaFoldDB" id="A0A0D2WRU9"/>
<dbReference type="Gene3D" id="3.30.70.3000">
    <property type="match status" value="1"/>
</dbReference>
<keyword evidence="4" id="KW-1185">Reference proteome</keyword>
<dbReference type="InterPro" id="IPR038469">
    <property type="entry name" value="tRNAHis_GuaTrfase_Thg1_sf"/>
</dbReference>
<dbReference type="GO" id="GO:0006400">
    <property type="term" value="P:tRNA modification"/>
    <property type="evidence" value="ECO:0007669"/>
    <property type="project" value="InterPro"/>
</dbReference>
<dbReference type="OrthoDB" id="5959761at2759"/>
<dbReference type="PhylomeDB" id="A0A0D2WRU9"/>
<name>A0A0D2WRU9_CAPO3</name>
<dbReference type="RefSeq" id="XP_004347024.2">
    <property type="nucleotide sequence ID" value="XM_004346974.2"/>
</dbReference>
<dbReference type="InterPro" id="IPR007537">
    <property type="entry name" value="tRNAHis_GuaTrfase_Thg1"/>
</dbReference>
<proteinExistence type="predicted"/>
<evidence type="ECO:0000259" key="2">
    <source>
        <dbReference type="Pfam" id="PF04446"/>
    </source>
</evidence>
<dbReference type="InterPro" id="IPR024956">
    <property type="entry name" value="tRNAHis_GuaTrfase_cat"/>
</dbReference>
<accession>A0A0D2WRU9</accession>
<evidence type="ECO:0000256" key="1">
    <source>
        <dbReference type="SAM" id="MobiDB-lite"/>
    </source>
</evidence>
<dbReference type="Pfam" id="PF04446">
    <property type="entry name" value="Thg1"/>
    <property type="match status" value="1"/>
</dbReference>
<organism evidence="3 4">
    <name type="scientific">Capsaspora owczarzaki (strain ATCC 30864)</name>
    <dbReference type="NCBI Taxonomy" id="595528"/>
    <lineage>
        <taxon>Eukaryota</taxon>
        <taxon>Filasterea</taxon>
        <taxon>Capsaspora</taxon>
    </lineage>
</organism>
<feature type="compositionally biased region" description="Basic residues" evidence="1">
    <location>
        <begin position="60"/>
        <end position="74"/>
    </location>
</feature>
<feature type="compositionally biased region" description="Basic and acidic residues" evidence="1">
    <location>
        <begin position="1"/>
        <end position="14"/>
    </location>
</feature>
<dbReference type="InParanoid" id="A0A0D2WRU9"/>
<dbReference type="GO" id="GO:0000287">
    <property type="term" value="F:magnesium ion binding"/>
    <property type="evidence" value="ECO:0007669"/>
    <property type="project" value="InterPro"/>
</dbReference>
<feature type="region of interest" description="Disordered" evidence="1">
    <location>
        <begin position="437"/>
        <end position="461"/>
    </location>
</feature>
<feature type="compositionally biased region" description="Low complexity" evidence="1">
    <location>
        <begin position="116"/>
        <end position="126"/>
    </location>
</feature>
<dbReference type="GO" id="GO:0008193">
    <property type="term" value="F:tRNA guanylyltransferase activity"/>
    <property type="evidence" value="ECO:0007669"/>
    <property type="project" value="InterPro"/>
</dbReference>
<feature type="domain" description="tRNAHis guanylyltransferase catalytic" evidence="2">
    <location>
        <begin position="154"/>
        <end position="297"/>
    </location>
</feature>
<protein>
    <recommendedName>
        <fullName evidence="2">tRNAHis guanylyltransferase catalytic domain-containing protein</fullName>
    </recommendedName>
</protein>
<dbReference type="EMBL" id="KE346367">
    <property type="protein sequence ID" value="KJE94750.1"/>
    <property type="molecule type" value="Genomic_DNA"/>
</dbReference>
<dbReference type="PANTHER" id="PTHR12729:SF1">
    <property type="entry name" value="TRNAHIS GUANYLYLTRANSFERASE CATALYTIC DOMAIN-CONTAINING PROTEIN"/>
    <property type="match status" value="1"/>
</dbReference>
<feature type="region of interest" description="Disordered" evidence="1">
    <location>
        <begin position="1"/>
        <end position="147"/>
    </location>
</feature>
<reference evidence="4" key="1">
    <citation type="submission" date="2011-02" db="EMBL/GenBank/DDBJ databases">
        <title>The Genome Sequence of Capsaspora owczarzaki ATCC 30864.</title>
        <authorList>
            <person name="Russ C."/>
            <person name="Cuomo C."/>
            <person name="Burger G."/>
            <person name="Gray M.W."/>
            <person name="Holland P.W.H."/>
            <person name="King N."/>
            <person name="Lang F.B.F."/>
            <person name="Roger A.J."/>
            <person name="Ruiz-Trillo I."/>
            <person name="Young S.K."/>
            <person name="Zeng Q."/>
            <person name="Gargeya S."/>
            <person name="Alvarado L."/>
            <person name="Berlin A."/>
            <person name="Chapman S.B."/>
            <person name="Chen Z."/>
            <person name="Freedman E."/>
            <person name="Gellesch M."/>
            <person name="Goldberg J."/>
            <person name="Griggs A."/>
            <person name="Gujja S."/>
            <person name="Heilman E."/>
            <person name="Heiman D."/>
            <person name="Howarth C."/>
            <person name="Mehta T."/>
            <person name="Neiman D."/>
            <person name="Pearson M."/>
            <person name="Roberts A."/>
            <person name="Saif S."/>
            <person name="Shea T."/>
            <person name="Shenoy N."/>
            <person name="Sisk P."/>
            <person name="Stolte C."/>
            <person name="Sykes S."/>
            <person name="White J."/>
            <person name="Yandava C."/>
            <person name="Haas B."/>
            <person name="Nusbaum C."/>
            <person name="Birren B."/>
        </authorList>
    </citation>
    <scope>NUCLEOTIDE SEQUENCE</scope>
    <source>
        <strain evidence="4">ATCC 30864</strain>
    </source>
</reference>
<feature type="compositionally biased region" description="Basic and acidic residues" evidence="1">
    <location>
        <begin position="94"/>
        <end position="115"/>
    </location>
</feature>
<feature type="compositionally biased region" description="Polar residues" evidence="1">
    <location>
        <begin position="437"/>
        <end position="447"/>
    </location>
</feature>
<sequence>MEQQHAEQAAHAEAHPAAATMNTLNAAHSTMPDPRPQHASDSHAEESHSDTARNGGGNQRHPHNRGRGGGHRRGNGNGSAHAGRGRGGRGGGRGADHRGQKRRHEDDNDGGDRAARASASASANGDSSEDEAGAGDDVSRKRLRMERRDPTGIRMKAYEEVYTLTTLDPKKAFIIRLDGHTFGTFQRGFKKPYDTRFADSMALTCVDLVKEFNAVFGYAQTDEISLVFLPINPDVAGSELQHAGKVLKLATLAASFCSVRFNFHLNRQEFDPQTEEKVYERVRAHMAHFDGRVFSVPSFAEAVENVLWRAKFDCYRNSVSALAHHYLGNRLSFGLSTKQKLSKLMQMDVDWREMPNKFKFGTFAKKEQYPKECEDPRTHEKLTVMRTTVSSRSFDIDMIAKPRLVSLLFARTWNDFDAHVVPSEPFAELAQAADAASSVSGTASSELTAPPAVDAQLQPES</sequence>
<evidence type="ECO:0000313" key="4">
    <source>
        <dbReference type="Proteomes" id="UP000008743"/>
    </source>
</evidence>
<dbReference type="PANTHER" id="PTHR12729">
    <property type="entry name" value="TRNA(HIS) GUANYLYLTRANSFERASE-RELATED"/>
    <property type="match status" value="1"/>
</dbReference>